<sequence>MYSFHGGGQTFVCPVLCGRRCPLLCGRRCPLGKISRIRRRFRGLDGCCR</sequence>
<organism evidence="1 2">
    <name type="scientific">Schaalia cardiffensis F0333</name>
    <dbReference type="NCBI Taxonomy" id="888050"/>
    <lineage>
        <taxon>Bacteria</taxon>
        <taxon>Bacillati</taxon>
        <taxon>Actinomycetota</taxon>
        <taxon>Actinomycetes</taxon>
        <taxon>Actinomycetales</taxon>
        <taxon>Actinomycetaceae</taxon>
        <taxon>Schaalia</taxon>
    </lineage>
</organism>
<evidence type="ECO:0000313" key="1">
    <source>
        <dbReference type="EMBL" id="ENO18026.1"/>
    </source>
</evidence>
<name>N6X2Q6_9ACTO</name>
<protein>
    <submittedName>
        <fullName evidence="1">Uncharacterized protein</fullName>
    </submittedName>
</protein>
<reference evidence="1 2" key="1">
    <citation type="submission" date="2013-03" db="EMBL/GenBank/DDBJ databases">
        <title>Reference genome for the Human Microbiome Project.</title>
        <authorList>
            <person name="Aqrawi P."/>
            <person name="Ayvaz T."/>
            <person name="Bess C."/>
            <person name="Blankenburg K."/>
            <person name="Coyle M."/>
            <person name="Deng J."/>
            <person name="Forbes L."/>
            <person name="Fowler G."/>
            <person name="Francisco L."/>
            <person name="Fu Q."/>
            <person name="Gibbs R."/>
            <person name="Gross S."/>
            <person name="Gubbala S."/>
            <person name="Hale W."/>
            <person name="Hemphill L."/>
            <person name="Highlander S."/>
            <person name="Hirani K."/>
            <person name="Jackson L."/>
            <person name="Jakkamsetti A."/>
            <person name="Javaid M."/>
            <person name="Jayaseelan J.C."/>
            <person name="Jiang H."/>
            <person name="Joshi V."/>
            <person name="Korchina V."/>
            <person name="Kovar C."/>
            <person name="Lara F."/>
            <person name="Lee S."/>
            <person name="Liu Y."/>
            <person name="Mata R."/>
            <person name="Mathew T."/>
            <person name="Munidasa M."/>
            <person name="Muzny D."/>
            <person name="Nazareth L."/>
            <person name="Ngo R."/>
            <person name="Nguyen L."/>
            <person name="Nguyen N."/>
            <person name="Okwuonu G."/>
            <person name="Ongeri F."/>
            <person name="Palculict T."/>
            <person name="Patil S."/>
            <person name="Petrosino J."/>
            <person name="Pham C."/>
            <person name="Pham P."/>
            <person name="Pu L.-L."/>
            <person name="Qin X."/>
            <person name="Qu J."/>
            <person name="Reid J."/>
            <person name="Ross M."/>
            <person name="Ruth R."/>
            <person name="Saada N."/>
            <person name="San Lucas F."/>
            <person name="Santibanez J."/>
            <person name="Shang Y."/>
            <person name="Simmons D."/>
            <person name="Song X.-Z."/>
            <person name="Tang L.-Y."/>
            <person name="Thornton R."/>
            <person name="Warren J."/>
            <person name="Weissenberger G."/>
            <person name="Wilczek-Boney K."/>
            <person name="Worley K."/>
            <person name="Youmans B."/>
            <person name="Zhang J."/>
            <person name="Zhang L."/>
            <person name="Zhao Z."/>
            <person name="Zhou C."/>
            <person name="Zhu D."/>
            <person name="Zhu Y."/>
        </authorList>
    </citation>
    <scope>NUCLEOTIDE SEQUENCE [LARGE SCALE GENOMIC DNA]</scope>
    <source>
        <strain evidence="1 2">F0333</strain>
    </source>
</reference>
<keyword evidence="2" id="KW-1185">Reference proteome</keyword>
<dbReference type="Proteomes" id="UP000013015">
    <property type="component" value="Unassembled WGS sequence"/>
</dbReference>
<dbReference type="AlphaFoldDB" id="N6X2Q6"/>
<dbReference type="HOGENOM" id="CLU_3131277_0_0_11"/>
<gene>
    <name evidence="1" type="ORF">HMPREF9004_1298</name>
</gene>
<proteinExistence type="predicted"/>
<evidence type="ECO:0000313" key="2">
    <source>
        <dbReference type="Proteomes" id="UP000013015"/>
    </source>
</evidence>
<accession>N6X2Q6</accession>
<dbReference type="EMBL" id="AQHZ01000021">
    <property type="protein sequence ID" value="ENO18026.1"/>
    <property type="molecule type" value="Genomic_DNA"/>
</dbReference>
<dbReference type="PATRIC" id="fig|888050.3.peg.1237"/>
<comment type="caution">
    <text evidence="1">The sequence shown here is derived from an EMBL/GenBank/DDBJ whole genome shotgun (WGS) entry which is preliminary data.</text>
</comment>